<accession>A0A6N2BWS4</accession>
<dbReference type="PANTHER" id="PTHR46038">
    <property type="entry name" value="EXPRESSED PROTEIN-RELATED"/>
    <property type="match status" value="1"/>
</dbReference>
<keyword evidence="1" id="KW-0812">Transmembrane</keyword>
<dbReference type="Pfam" id="PF03407">
    <property type="entry name" value="Nucleotid_trans"/>
    <property type="match status" value="1"/>
</dbReference>
<feature type="transmembrane region" description="Helical" evidence="1">
    <location>
        <begin position="57"/>
        <end position="75"/>
    </location>
</feature>
<name>A0A6N2BWS4_SOLCI</name>
<reference evidence="3" key="1">
    <citation type="submission" date="2019-05" db="EMBL/GenBank/DDBJ databases">
        <title>The de novo reference genome and transcriptome assemblies of the wild tomato species Solanum chilense.</title>
        <authorList>
            <person name="Stam R."/>
            <person name="Nosenko T."/>
            <person name="Hoerger A.C."/>
            <person name="Stephan W."/>
            <person name="Seidel M.A."/>
            <person name="Kuhn J.M.M."/>
            <person name="Haberer G."/>
            <person name="Tellier A."/>
        </authorList>
    </citation>
    <scope>NUCLEOTIDE SEQUENCE</scope>
    <source>
        <tissue evidence="3">Mature leaves</tissue>
    </source>
</reference>
<evidence type="ECO:0000256" key="1">
    <source>
        <dbReference type="SAM" id="Phobius"/>
    </source>
</evidence>
<evidence type="ECO:0000313" key="3">
    <source>
        <dbReference type="EMBL" id="TMW97451.1"/>
    </source>
</evidence>
<comment type="caution">
    <text evidence="3">The sequence shown here is derived from an EMBL/GenBank/DDBJ whole genome shotgun (WGS) entry which is preliminary data.</text>
</comment>
<organism evidence="3">
    <name type="scientific">Solanum chilense</name>
    <name type="common">Tomato</name>
    <name type="synonym">Lycopersicon chilense</name>
    <dbReference type="NCBI Taxonomy" id="4083"/>
    <lineage>
        <taxon>Eukaryota</taxon>
        <taxon>Viridiplantae</taxon>
        <taxon>Streptophyta</taxon>
        <taxon>Embryophyta</taxon>
        <taxon>Tracheophyta</taxon>
        <taxon>Spermatophyta</taxon>
        <taxon>Magnoliopsida</taxon>
        <taxon>eudicotyledons</taxon>
        <taxon>Gunneridae</taxon>
        <taxon>Pentapetalae</taxon>
        <taxon>asterids</taxon>
        <taxon>lamiids</taxon>
        <taxon>Solanales</taxon>
        <taxon>Solanaceae</taxon>
        <taxon>Solanoideae</taxon>
        <taxon>Solaneae</taxon>
        <taxon>Solanum</taxon>
        <taxon>Solanum subgen. Lycopersicon</taxon>
    </lineage>
</organism>
<dbReference type="PANTHER" id="PTHR46038:SF58">
    <property type="entry name" value="GLYCOSYLTRANSFERASE"/>
    <property type="match status" value="1"/>
</dbReference>
<dbReference type="AlphaFoldDB" id="A0A6N2BWS4"/>
<sequence length="413" mass="47612">MYHLYCQKKSTLQQELMANLEGGGINNNLDDEEKLLNELPSGIHHNHHQQIISLRNVVKFFLLFIAITLSSLLLYHSSSNNYSLQFFPNHSYKHGPSFAFDSNYVNTNGSAAGNSLHGYSSRAANVSKYKEQKSKLEEVLKKAAMGDKTVIITTLNAAWTEPNSIFDVFLKSFRVGNQTTSLLKHVLVACLDQTAYSRCLEKEQVHCYGLTTKDVDFSGEAHFMSDDYLKMMWRRIDFLRHVLEMGYNFIFTDADILWFRQPFAHFYPDADFQIACDHYWFDSTNLDNSPNGGFNYVKSNERTIQFYKFWYKAREAHPGKHDQDVLNMIKHNPFIKDIGLKIRFLDTAFFGGFCEPSKDLNLVCTMHANCCIGIGNKMHDLTMALDDWEKYITLNGDEKMLRPQTWTVPRICG</sequence>
<proteinExistence type="predicted"/>
<evidence type="ECO:0000259" key="2">
    <source>
        <dbReference type="Pfam" id="PF03407"/>
    </source>
</evidence>
<dbReference type="EMBL" id="RXGB01001812">
    <property type="protein sequence ID" value="TMW97451.1"/>
    <property type="molecule type" value="Genomic_DNA"/>
</dbReference>
<keyword evidence="1" id="KW-1133">Transmembrane helix</keyword>
<gene>
    <name evidence="3" type="ORF">EJD97_005511</name>
</gene>
<protein>
    <recommendedName>
        <fullName evidence="2">Nucleotide-diphospho-sugar transferase domain-containing protein</fullName>
    </recommendedName>
</protein>
<dbReference type="InterPro" id="IPR044821">
    <property type="entry name" value="At1g28695/At4g15970-like"/>
</dbReference>
<keyword evidence="1" id="KW-0472">Membrane</keyword>
<feature type="domain" description="Nucleotide-diphospho-sugar transferase" evidence="2">
    <location>
        <begin position="182"/>
        <end position="381"/>
    </location>
</feature>
<dbReference type="InterPro" id="IPR005069">
    <property type="entry name" value="Nucl-diP-sugar_transferase"/>
</dbReference>